<accession>A0A1B6EM65</accession>
<proteinExistence type="inferred from homology"/>
<name>A0A1B6EM65_9HEMI</name>
<dbReference type="GO" id="GO:0004305">
    <property type="term" value="F:ethanolamine kinase activity"/>
    <property type="evidence" value="ECO:0007669"/>
    <property type="project" value="TreeGrafter"/>
</dbReference>
<keyword evidence="2" id="KW-1208">Phospholipid metabolism</keyword>
<evidence type="ECO:0000313" key="4">
    <source>
        <dbReference type="EMBL" id="JAS38994.1"/>
    </source>
</evidence>
<dbReference type="AlphaFoldDB" id="A0A1B6EM65"/>
<dbReference type="Pfam" id="PF01633">
    <property type="entry name" value="Choline_kinase"/>
    <property type="match status" value="1"/>
</dbReference>
<organism evidence="4">
    <name type="scientific">Cuerna arida</name>
    <dbReference type="NCBI Taxonomy" id="1464854"/>
    <lineage>
        <taxon>Eukaryota</taxon>
        <taxon>Metazoa</taxon>
        <taxon>Ecdysozoa</taxon>
        <taxon>Arthropoda</taxon>
        <taxon>Hexapoda</taxon>
        <taxon>Insecta</taxon>
        <taxon>Pterygota</taxon>
        <taxon>Neoptera</taxon>
        <taxon>Paraneoptera</taxon>
        <taxon>Hemiptera</taxon>
        <taxon>Auchenorrhyncha</taxon>
        <taxon>Membracoidea</taxon>
        <taxon>Cicadellidae</taxon>
        <taxon>Cicadellinae</taxon>
        <taxon>Proconiini</taxon>
        <taxon>Cuerna</taxon>
    </lineage>
</organism>
<dbReference type="PANTHER" id="PTHR22603:SF93">
    <property type="entry name" value="RE24176P"/>
    <property type="match status" value="1"/>
</dbReference>
<reference evidence="4" key="1">
    <citation type="submission" date="2015-11" db="EMBL/GenBank/DDBJ databases">
        <title>De novo transcriptome assembly of four potential Pierce s Disease insect vectors from Arizona vineyards.</title>
        <authorList>
            <person name="Tassone E.E."/>
        </authorList>
    </citation>
    <scope>NUCLEOTIDE SEQUENCE</scope>
</reference>
<gene>
    <name evidence="4" type="ORF">g.32250</name>
</gene>
<dbReference type="CDD" id="cd05156">
    <property type="entry name" value="ChoK_euk"/>
    <property type="match status" value="1"/>
</dbReference>
<dbReference type="Gene3D" id="3.90.1200.10">
    <property type="match status" value="1"/>
</dbReference>
<protein>
    <recommendedName>
        <fullName evidence="5">Choline/ethanolamine kinase</fullName>
    </recommendedName>
</protein>
<keyword evidence="1" id="KW-0443">Lipid metabolism</keyword>
<dbReference type="PANTHER" id="PTHR22603">
    <property type="entry name" value="CHOLINE/ETHANOALAMINE KINASE"/>
    <property type="match status" value="1"/>
</dbReference>
<evidence type="ECO:0000256" key="1">
    <source>
        <dbReference type="ARBA" id="ARBA00023209"/>
    </source>
</evidence>
<comment type="similarity">
    <text evidence="3">Belongs to the choline/ethanolamine kinase family.</text>
</comment>
<dbReference type="GO" id="GO:0006646">
    <property type="term" value="P:phosphatidylethanolamine biosynthetic process"/>
    <property type="evidence" value="ECO:0007669"/>
    <property type="project" value="TreeGrafter"/>
</dbReference>
<keyword evidence="1" id="KW-0444">Lipid biosynthesis</keyword>
<dbReference type="GO" id="GO:0005737">
    <property type="term" value="C:cytoplasm"/>
    <property type="evidence" value="ECO:0007669"/>
    <property type="project" value="TreeGrafter"/>
</dbReference>
<dbReference type="InterPro" id="IPR011009">
    <property type="entry name" value="Kinase-like_dom_sf"/>
</dbReference>
<keyword evidence="1" id="KW-0594">Phospholipid biosynthesis</keyword>
<dbReference type="GO" id="GO:0004103">
    <property type="term" value="F:choline kinase activity"/>
    <property type="evidence" value="ECO:0007669"/>
    <property type="project" value="TreeGrafter"/>
</dbReference>
<dbReference type="EMBL" id="GECZ01030775">
    <property type="protein sequence ID" value="JAS38994.1"/>
    <property type="molecule type" value="Transcribed_RNA"/>
</dbReference>
<evidence type="ECO:0008006" key="5">
    <source>
        <dbReference type="Google" id="ProtNLM"/>
    </source>
</evidence>
<dbReference type="SUPFAM" id="SSF56112">
    <property type="entry name" value="Protein kinase-like (PK-like)"/>
    <property type="match status" value="1"/>
</dbReference>
<evidence type="ECO:0000256" key="3">
    <source>
        <dbReference type="ARBA" id="ARBA00038211"/>
    </source>
</evidence>
<sequence length="371" mass="42951">MVLKNKMHGENGEMLDLALRVCRGYLNGPWKKISPNDISVKRISGGLSNWLYQVSLTKPLAKPAEPAQVLLRLYGQTHGERALESLITDSVIFTLLSERGLGPRLHGIFPGGRIEEYIPARPLKTCELADKRLSPLIATRLAAVHSMHVPINKEPRWLWDTTARWLQTIDEAKLKENHVVDENPIAETLYKLDLQKEVAWLREHLTKIKSQVVFCHNDLQEGNILLREDQDEPSLVLIDFEYCSYNYRGFDLANHFIEWTYDYTKPDYPNFSVHKENYPSEEQMRVFLERYAHSVPGQSPPCIEMLIREVHQFTLASHLFWGLWGVVNAKRSQIPFGYWEYAKERIDSYFQLKSELVGFDTGIKRKAADLE</sequence>
<evidence type="ECO:0000256" key="2">
    <source>
        <dbReference type="ARBA" id="ARBA00023264"/>
    </source>
</evidence>
<dbReference type="Gene3D" id="3.30.200.20">
    <property type="entry name" value="Phosphorylase Kinase, domain 1"/>
    <property type="match status" value="1"/>
</dbReference>